<keyword evidence="1" id="KW-0732">Signal</keyword>
<feature type="chain" id="PRO_5046296849" evidence="1">
    <location>
        <begin position="18"/>
        <end position="148"/>
    </location>
</feature>
<gene>
    <name evidence="2" type="ORF">OKIOD_LOCUS13219</name>
</gene>
<dbReference type="EMBL" id="OU015567">
    <property type="protein sequence ID" value="CAG5110000.1"/>
    <property type="molecule type" value="Genomic_DNA"/>
</dbReference>
<keyword evidence="3" id="KW-1185">Reference proteome</keyword>
<dbReference type="Proteomes" id="UP001158576">
    <property type="component" value="Chromosome 2"/>
</dbReference>
<sequence length="148" mass="16171">MKFFAALLAAAQAQTDAADRMAVIQDNIANLTAPMPTVNSGSRFTAKFVNRLAKLTEEMVNNTNAWGTACDEGSGAGSGDGAQGDDIFAFNTGDAPEDKCQLNKQINRALNSYVRNYVCSGRGNYVSRTIRRLRKVKNWYNTKYDCAI</sequence>
<evidence type="ECO:0000256" key="1">
    <source>
        <dbReference type="SAM" id="SignalP"/>
    </source>
</evidence>
<protein>
    <submittedName>
        <fullName evidence="2">Oidioi.mRNA.OKI2018_I69.chr2.g4454.t1.cds</fullName>
    </submittedName>
</protein>
<organism evidence="2 3">
    <name type="scientific">Oikopleura dioica</name>
    <name type="common">Tunicate</name>
    <dbReference type="NCBI Taxonomy" id="34765"/>
    <lineage>
        <taxon>Eukaryota</taxon>
        <taxon>Metazoa</taxon>
        <taxon>Chordata</taxon>
        <taxon>Tunicata</taxon>
        <taxon>Appendicularia</taxon>
        <taxon>Copelata</taxon>
        <taxon>Oikopleuridae</taxon>
        <taxon>Oikopleura</taxon>
    </lineage>
</organism>
<feature type="signal peptide" evidence="1">
    <location>
        <begin position="1"/>
        <end position="17"/>
    </location>
</feature>
<accession>A0ABN7T401</accession>
<proteinExistence type="predicted"/>
<name>A0ABN7T401_OIKDI</name>
<evidence type="ECO:0000313" key="2">
    <source>
        <dbReference type="EMBL" id="CAG5110000.1"/>
    </source>
</evidence>
<reference evidence="2 3" key="1">
    <citation type="submission" date="2021-04" db="EMBL/GenBank/DDBJ databases">
        <authorList>
            <person name="Bliznina A."/>
        </authorList>
    </citation>
    <scope>NUCLEOTIDE SEQUENCE [LARGE SCALE GENOMIC DNA]</scope>
</reference>
<evidence type="ECO:0000313" key="3">
    <source>
        <dbReference type="Proteomes" id="UP001158576"/>
    </source>
</evidence>